<accession>A0A397S3U0</accession>
<organism evidence="1 2">
    <name type="scientific">Glomus cerebriforme</name>
    <dbReference type="NCBI Taxonomy" id="658196"/>
    <lineage>
        <taxon>Eukaryota</taxon>
        <taxon>Fungi</taxon>
        <taxon>Fungi incertae sedis</taxon>
        <taxon>Mucoromycota</taxon>
        <taxon>Glomeromycotina</taxon>
        <taxon>Glomeromycetes</taxon>
        <taxon>Glomerales</taxon>
        <taxon>Glomeraceae</taxon>
        <taxon>Glomus</taxon>
    </lineage>
</organism>
<dbReference type="OrthoDB" id="2375338at2759"/>
<sequence>MWERIEVELNNINVENLGFDHPICSGVLNVKSEPFINISGSFCDIFKEPFQKYKLEQNHDILDTCEEFIQNEESKINEDEGLRDVEFGKWLDSSEKLQEKTRQILESLLKVWKSPKYEAYTKKGKLINEGSYICEVLAPLINIVMSDLPRNPAVWDIWGEEGSSASTIRKESRKFAQKPDYMTIVQLEKDVELKIVYLETGDVIELYTMRKESSIYKYCLIEEATIPLHMTSPSAIYPLIHVLMILRTAVACTIHKILYSSDSEDSEHSSSEMVVTVMTPKNL</sequence>
<evidence type="ECO:0000313" key="1">
    <source>
        <dbReference type="EMBL" id="RIA81083.1"/>
    </source>
</evidence>
<name>A0A397S3U0_9GLOM</name>
<keyword evidence="2" id="KW-1185">Reference proteome</keyword>
<dbReference type="Proteomes" id="UP000265703">
    <property type="component" value="Unassembled WGS sequence"/>
</dbReference>
<reference evidence="1 2" key="1">
    <citation type="submission" date="2018-06" db="EMBL/GenBank/DDBJ databases">
        <title>Comparative genomics reveals the genomic features of Rhizophagus irregularis, R. cerebriforme, R. diaphanum and Gigaspora rosea, and their symbiotic lifestyle signature.</title>
        <authorList>
            <person name="Morin E."/>
            <person name="San Clemente H."/>
            <person name="Chen E.C.H."/>
            <person name="De La Providencia I."/>
            <person name="Hainaut M."/>
            <person name="Kuo A."/>
            <person name="Kohler A."/>
            <person name="Murat C."/>
            <person name="Tang N."/>
            <person name="Roy S."/>
            <person name="Loubradou J."/>
            <person name="Henrissat B."/>
            <person name="Grigoriev I.V."/>
            <person name="Corradi N."/>
            <person name="Roux C."/>
            <person name="Martin F.M."/>
        </authorList>
    </citation>
    <scope>NUCLEOTIDE SEQUENCE [LARGE SCALE GENOMIC DNA]</scope>
    <source>
        <strain evidence="1 2">DAOM 227022</strain>
    </source>
</reference>
<evidence type="ECO:0000313" key="2">
    <source>
        <dbReference type="Proteomes" id="UP000265703"/>
    </source>
</evidence>
<gene>
    <name evidence="1" type="ORF">C1645_865551</name>
</gene>
<proteinExistence type="predicted"/>
<dbReference type="AlphaFoldDB" id="A0A397S3U0"/>
<comment type="caution">
    <text evidence="1">The sequence shown here is derived from an EMBL/GenBank/DDBJ whole genome shotgun (WGS) entry which is preliminary data.</text>
</comment>
<dbReference type="EMBL" id="QKYT01000849">
    <property type="protein sequence ID" value="RIA81083.1"/>
    <property type="molecule type" value="Genomic_DNA"/>
</dbReference>
<protein>
    <submittedName>
        <fullName evidence="1">Uncharacterized protein</fullName>
    </submittedName>
</protein>